<dbReference type="InterPro" id="IPR036259">
    <property type="entry name" value="MFS_trans_sf"/>
</dbReference>
<dbReference type="InterPro" id="IPR020846">
    <property type="entry name" value="MFS_dom"/>
</dbReference>
<dbReference type="OrthoDB" id="2241241at2759"/>
<feature type="transmembrane region" description="Helical" evidence="10">
    <location>
        <begin position="459"/>
        <end position="482"/>
    </location>
</feature>
<dbReference type="SUPFAM" id="SSF103473">
    <property type="entry name" value="MFS general substrate transporter"/>
    <property type="match status" value="1"/>
</dbReference>
<comment type="subcellular location">
    <subcellularLocation>
        <location evidence="1">Membrane</location>
        <topology evidence="1">Multi-pass membrane protein</topology>
    </subcellularLocation>
</comment>
<sequence>MTSRAVPTNRYAIQLAVFIAFGVADLNTDSGRLTHSAHIAIGFLFGYDIGVISGCLIMPDFIRRFGQVDESGQHILSSSRQSIITSLLSAGTFVGALAQAFTSDRFGRRGSILIWSATFTIGVAIQTGTEFSIVQLTIGRFIAGLGVGALSAIVPLYNGETSPKALRGTMLTLYQLQIIMGIFLSYILDLATHRIPNSASWRVPVGLQLLLGFILLSGIFFLPESPRHLLGQTKRVEARKVLASLNGVPEDGPLVDELVDDLDYAIRAENEGGKATWAECFSPRNSLWKRTVNGMMLQFIQQLNGQNFYYYYGDTFFQTRRLSPYVIQVILGGVSVVATIPALHLIESWGRRQLLLTGALCEAACSIIAGLVGHFTLAPSNTPKDQLTTRNKQGGDTLIAFAVLHVFSFSLFWGPTPWVYLGESFPLRVRPKSIALGSATNWIWNFLLSFFAPRIAAKIGPLILLIFFGMLLVGYVYVYLFIPETRGLTLEEVDEMYRAGIKPWNSANFKPHLGQEARGKYTKEHEEKRESPSSAA</sequence>
<evidence type="ECO:0000256" key="4">
    <source>
        <dbReference type="ARBA" id="ARBA00022692"/>
    </source>
</evidence>
<dbReference type="InterPro" id="IPR005828">
    <property type="entry name" value="MFS_sugar_transport-like"/>
</dbReference>
<evidence type="ECO:0000256" key="5">
    <source>
        <dbReference type="ARBA" id="ARBA00022989"/>
    </source>
</evidence>
<feature type="region of interest" description="Disordered" evidence="9">
    <location>
        <begin position="510"/>
        <end position="536"/>
    </location>
</feature>
<evidence type="ECO:0000256" key="3">
    <source>
        <dbReference type="ARBA" id="ARBA00022448"/>
    </source>
</evidence>
<feature type="compositionally biased region" description="Basic and acidic residues" evidence="9">
    <location>
        <begin position="513"/>
        <end position="536"/>
    </location>
</feature>
<comment type="caution">
    <text evidence="12">The sequence shown here is derived from an EMBL/GenBank/DDBJ whole genome shotgun (WGS) entry which is preliminary data.</text>
</comment>
<reference evidence="12 13" key="1">
    <citation type="journal article" date="2018" name="Evol. Lett.">
        <title>Horizontal gene cluster transfer increased hallucinogenic mushroom diversity.</title>
        <authorList>
            <person name="Reynolds H.T."/>
            <person name="Vijayakumar V."/>
            <person name="Gluck-Thaler E."/>
            <person name="Korotkin H.B."/>
            <person name="Matheny P.B."/>
            <person name="Slot J.C."/>
        </authorList>
    </citation>
    <scope>NUCLEOTIDE SEQUENCE [LARGE SCALE GENOMIC DNA]</scope>
    <source>
        <strain evidence="12 13">SRW20</strain>
    </source>
</reference>
<organism evidence="12 13">
    <name type="scientific">Gymnopilus dilepis</name>
    <dbReference type="NCBI Taxonomy" id="231916"/>
    <lineage>
        <taxon>Eukaryota</taxon>
        <taxon>Fungi</taxon>
        <taxon>Dikarya</taxon>
        <taxon>Basidiomycota</taxon>
        <taxon>Agaricomycotina</taxon>
        <taxon>Agaricomycetes</taxon>
        <taxon>Agaricomycetidae</taxon>
        <taxon>Agaricales</taxon>
        <taxon>Agaricineae</taxon>
        <taxon>Hymenogastraceae</taxon>
        <taxon>Gymnopilus</taxon>
    </lineage>
</organism>
<accession>A0A409VWW5</accession>
<comment type="similarity">
    <text evidence="2 8">Belongs to the major facilitator superfamily. Sugar transporter (TC 2.A.1.1) family.</text>
</comment>
<evidence type="ECO:0000256" key="6">
    <source>
        <dbReference type="ARBA" id="ARBA00023136"/>
    </source>
</evidence>
<feature type="transmembrane region" description="Helical" evidence="10">
    <location>
        <begin position="398"/>
        <end position="421"/>
    </location>
</feature>
<dbReference type="PROSITE" id="PS00217">
    <property type="entry name" value="SUGAR_TRANSPORT_2"/>
    <property type="match status" value="1"/>
</dbReference>
<dbReference type="GO" id="GO:0005351">
    <property type="term" value="F:carbohydrate:proton symporter activity"/>
    <property type="evidence" value="ECO:0007669"/>
    <property type="project" value="TreeGrafter"/>
</dbReference>
<evidence type="ECO:0000256" key="10">
    <source>
        <dbReference type="SAM" id="Phobius"/>
    </source>
</evidence>
<dbReference type="PROSITE" id="PS50850">
    <property type="entry name" value="MFS"/>
    <property type="match status" value="1"/>
</dbReference>
<dbReference type="InterPro" id="IPR005829">
    <property type="entry name" value="Sugar_transporter_CS"/>
</dbReference>
<dbReference type="AlphaFoldDB" id="A0A409VWW5"/>
<evidence type="ECO:0000259" key="11">
    <source>
        <dbReference type="PROSITE" id="PS50850"/>
    </source>
</evidence>
<dbReference type="STRING" id="231916.A0A409VWW5"/>
<keyword evidence="3 8" id="KW-0813">Transport</keyword>
<feature type="transmembrane region" description="Helical" evidence="10">
    <location>
        <begin position="171"/>
        <end position="191"/>
    </location>
</feature>
<keyword evidence="5 10" id="KW-1133">Transmembrane helix</keyword>
<evidence type="ECO:0000313" key="12">
    <source>
        <dbReference type="EMBL" id="PPQ70739.1"/>
    </source>
</evidence>
<gene>
    <name evidence="12" type="ORF">CVT26_014704</name>
</gene>
<dbReference type="NCBIfam" id="TIGR00879">
    <property type="entry name" value="SP"/>
    <property type="match status" value="1"/>
</dbReference>
<feature type="transmembrane region" description="Helical" evidence="10">
    <location>
        <begin position="141"/>
        <end position="159"/>
    </location>
</feature>
<dbReference type="EMBL" id="NHYE01005530">
    <property type="protein sequence ID" value="PPQ70739.1"/>
    <property type="molecule type" value="Genomic_DNA"/>
</dbReference>
<feature type="transmembrane region" description="Helical" evidence="10">
    <location>
        <begin position="433"/>
        <end position="453"/>
    </location>
</feature>
<dbReference type="Proteomes" id="UP000284706">
    <property type="component" value="Unassembled WGS sequence"/>
</dbReference>
<dbReference type="InterPro" id="IPR003663">
    <property type="entry name" value="Sugar/inositol_transpt"/>
</dbReference>
<feature type="transmembrane region" description="Helical" evidence="10">
    <location>
        <begin position="355"/>
        <end position="378"/>
    </location>
</feature>
<evidence type="ECO:0000256" key="1">
    <source>
        <dbReference type="ARBA" id="ARBA00004141"/>
    </source>
</evidence>
<dbReference type="PRINTS" id="PR00171">
    <property type="entry name" value="SUGRTRNSPORT"/>
</dbReference>
<protein>
    <recommendedName>
        <fullName evidence="11">Major facilitator superfamily (MFS) profile domain-containing protein</fullName>
    </recommendedName>
</protein>
<evidence type="ECO:0000256" key="2">
    <source>
        <dbReference type="ARBA" id="ARBA00010992"/>
    </source>
</evidence>
<feature type="transmembrane region" description="Helical" evidence="10">
    <location>
        <begin position="40"/>
        <end position="62"/>
    </location>
</feature>
<evidence type="ECO:0000256" key="9">
    <source>
        <dbReference type="SAM" id="MobiDB-lite"/>
    </source>
</evidence>
<dbReference type="InterPro" id="IPR050360">
    <property type="entry name" value="MFS_Sugar_Transporters"/>
</dbReference>
<keyword evidence="13" id="KW-1185">Reference proteome</keyword>
<dbReference type="PANTHER" id="PTHR48022">
    <property type="entry name" value="PLASTIDIC GLUCOSE TRANSPORTER 4"/>
    <property type="match status" value="1"/>
</dbReference>
<feature type="domain" description="Major facilitator superfamily (MFS) profile" evidence="11">
    <location>
        <begin position="34"/>
        <end position="486"/>
    </location>
</feature>
<dbReference type="InParanoid" id="A0A409VWW5"/>
<dbReference type="PANTHER" id="PTHR48022:SF91">
    <property type="entry name" value="MAJOR FACILITATOR SUPERFAMILY (MFS) PROFILE DOMAIN-CONTAINING PROTEIN-RELATED"/>
    <property type="match status" value="1"/>
</dbReference>
<dbReference type="Gene3D" id="1.20.1250.20">
    <property type="entry name" value="MFS general substrate transporter like domains"/>
    <property type="match status" value="1"/>
</dbReference>
<feature type="transmembrane region" description="Helical" evidence="10">
    <location>
        <begin position="113"/>
        <end position="134"/>
    </location>
</feature>
<feature type="transmembrane region" description="Helical" evidence="10">
    <location>
        <begin position="325"/>
        <end position="343"/>
    </location>
</feature>
<name>A0A409VWW5_9AGAR</name>
<proteinExistence type="inferred from homology"/>
<feature type="transmembrane region" description="Helical" evidence="10">
    <location>
        <begin position="12"/>
        <end position="28"/>
    </location>
</feature>
<dbReference type="GO" id="GO:0016020">
    <property type="term" value="C:membrane"/>
    <property type="evidence" value="ECO:0007669"/>
    <property type="project" value="UniProtKB-SubCell"/>
</dbReference>
<comment type="catalytic activity">
    <reaction evidence="7">
        <text>myo-inositol(out) + H(+)(out) = myo-inositol(in) + H(+)(in)</text>
        <dbReference type="Rhea" id="RHEA:60364"/>
        <dbReference type="ChEBI" id="CHEBI:15378"/>
        <dbReference type="ChEBI" id="CHEBI:17268"/>
    </reaction>
</comment>
<keyword evidence="6 10" id="KW-0472">Membrane</keyword>
<feature type="transmembrane region" description="Helical" evidence="10">
    <location>
        <begin position="203"/>
        <end position="222"/>
    </location>
</feature>
<evidence type="ECO:0000256" key="7">
    <source>
        <dbReference type="ARBA" id="ARBA00049119"/>
    </source>
</evidence>
<keyword evidence="4 10" id="KW-0812">Transmembrane</keyword>
<dbReference type="Pfam" id="PF00083">
    <property type="entry name" value="Sugar_tr"/>
    <property type="match status" value="1"/>
</dbReference>
<dbReference type="CDD" id="cd17356">
    <property type="entry name" value="MFS_HXT"/>
    <property type="match status" value="1"/>
</dbReference>
<evidence type="ECO:0000313" key="13">
    <source>
        <dbReference type="Proteomes" id="UP000284706"/>
    </source>
</evidence>
<evidence type="ECO:0000256" key="8">
    <source>
        <dbReference type="RuleBase" id="RU003346"/>
    </source>
</evidence>